<dbReference type="EMBL" id="AP027041">
    <property type="protein sequence ID" value="BDU14871.1"/>
    <property type="molecule type" value="Genomic_DNA"/>
</dbReference>
<proteinExistence type="predicted"/>
<accession>A0ABN6UF19</accession>
<evidence type="ECO:0000313" key="1">
    <source>
        <dbReference type="EMBL" id="BDU14871.1"/>
    </source>
</evidence>
<organism evidence="1 2">
    <name type="scientific">Lysobacter auxotrophicus</name>
    <dbReference type="NCBI Taxonomy" id="2992573"/>
    <lineage>
        <taxon>Bacteria</taxon>
        <taxon>Pseudomonadati</taxon>
        <taxon>Pseudomonadota</taxon>
        <taxon>Gammaproteobacteria</taxon>
        <taxon>Lysobacterales</taxon>
        <taxon>Lysobacteraceae</taxon>
        <taxon>Lysobacter</taxon>
    </lineage>
</organism>
<protein>
    <submittedName>
        <fullName evidence="1">Uncharacterized protein</fullName>
    </submittedName>
</protein>
<reference evidence="1 2" key="1">
    <citation type="journal article" date="2023" name="Int. J. Syst. Evol. Microbiol.">
        <title>Physiological and genomic analyses of cobalamin (vitamin B12)-auxotrophy of Lysobacter auxotrophicus sp. nov., a methionine-auxotrophic chitinolytic bacterium isolated from chitin-treated soil.</title>
        <authorList>
            <person name="Saito A."/>
            <person name="Dohra H."/>
            <person name="Hamada M."/>
            <person name="Moriuchi R."/>
            <person name="Kotsuchibashi Y."/>
            <person name="Mori K."/>
        </authorList>
    </citation>
    <scope>NUCLEOTIDE SEQUENCE [LARGE SCALE GENOMIC DNA]</scope>
    <source>
        <strain evidence="1 2">5-21a</strain>
    </source>
</reference>
<dbReference type="RefSeq" id="WP_281780437.1">
    <property type="nucleotide sequence ID" value="NZ_AP027041.1"/>
</dbReference>
<name>A0ABN6UF19_9GAMM</name>
<dbReference type="Proteomes" id="UP001317822">
    <property type="component" value="Chromosome"/>
</dbReference>
<sequence>MESLIRTRSRPTASPMRDDVFVAIRPAEGNFYEKPATFFLGMHIVARSRRGDRHRVVTRIECNETAATRLPFFVITDAGTRLRAPIRRR</sequence>
<keyword evidence="2" id="KW-1185">Reference proteome</keyword>
<evidence type="ECO:0000313" key="2">
    <source>
        <dbReference type="Proteomes" id="UP001317822"/>
    </source>
</evidence>
<gene>
    <name evidence="1" type="ORF">LA521A_00720</name>
</gene>